<feature type="transmembrane region" description="Helical" evidence="1">
    <location>
        <begin position="454"/>
        <end position="478"/>
    </location>
</feature>
<accession>A0ABY7UX47</accession>
<keyword evidence="1" id="KW-0812">Transmembrane</keyword>
<keyword evidence="1" id="KW-1133">Transmembrane helix</keyword>
<evidence type="ECO:0008006" key="4">
    <source>
        <dbReference type="Google" id="ProtNLM"/>
    </source>
</evidence>
<dbReference type="EMBL" id="CP115165">
    <property type="protein sequence ID" value="WDA57430.1"/>
    <property type="molecule type" value="Genomic_DNA"/>
</dbReference>
<feature type="transmembrane region" description="Helical" evidence="1">
    <location>
        <begin position="16"/>
        <end position="39"/>
    </location>
</feature>
<evidence type="ECO:0000256" key="1">
    <source>
        <dbReference type="SAM" id="Phobius"/>
    </source>
</evidence>
<dbReference type="RefSeq" id="WP_273987366.1">
    <property type="nucleotide sequence ID" value="NZ_BAABQT010000007.1"/>
</dbReference>
<evidence type="ECO:0000313" key="3">
    <source>
        <dbReference type="Proteomes" id="UP001217044"/>
    </source>
</evidence>
<name>A0ABY7UX47_9DEIO</name>
<feature type="transmembrane region" description="Helical" evidence="1">
    <location>
        <begin position="427"/>
        <end position="448"/>
    </location>
</feature>
<organism evidence="2 3">
    <name type="scientific">Deinococcus aquaticus</name>
    <dbReference type="NCBI Taxonomy" id="328692"/>
    <lineage>
        <taxon>Bacteria</taxon>
        <taxon>Thermotogati</taxon>
        <taxon>Deinococcota</taxon>
        <taxon>Deinococci</taxon>
        <taxon>Deinococcales</taxon>
        <taxon>Deinococcaceae</taxon>
        <taxon>Deinococcus</taxon>
    </lineage>
</organism>
<reference evidence="2 3" key="1">
    <citation type="submission" date="2022-12" db="EMBL/GenBank/DDBJ databases">
        <title>Genome Sequence of Deinococcus aquaticus Type Strain PB314.</title>
        <authorList>
            <person name="Albert C."/>
            <person name="Hill J."/>
            <person name="Boren L."/>
            <person name="Scholz-Ng S."/>
            <person name="Fatema N."/>
            <person name="Grosso R."/>
            <person name="Soboslay E."/>
            <person name="Tuohy J."/>
        </authorList>
    </citation>
    <scope>NUCLEOTIDE SEQUENCE [LARGE SCALE GENOMIC DNA]</scope>
    <source>
        <strain evidence="2 3">PB-314</strain>
    </source>
</reference>
<evidence type="ECO:0000313" key="2">
    <source>
        <dbReference type="EMBL" id="WDA57430.1"/>
    </source>
</evidence>
<dbReference type="Proteomes" id="UP001217044">
    <property type="component" value="Chromosome"/>
</dbReference>
<sequence length="488" mass="51804">MVQTTLSTLTAALHDLLGLAAPAALTVLAVLAGLLLLGLLDRARAQTALTALTRHAPTLTRWAAAALALGAGLLTLTVARHVTELRLAAGQNARYANAADPDGGPTTQQAPHATLVETRTYSRSLVLPPDVYARIRVNNGWEQLLPYLGGENGTVQNLREGFTRTRGGSLVYTRDVTMLGERPLDMDRAAITTDLNFVDPAGGRGTYYNASFRASYTFSNPLDTPATLRFEFPLPQGSGTLNGFQLTVNGETFHASDLLNGSVWQGTVPARGAVRVEATYRNQGARGWSYVLSRREAIRSFELTLNTDRPARFQRYTLFPTAQTRSALSGRQTLKWQLTDAVTAQDIAVAFTQGSVRETLTKVGLMKSAALLLTALLLPLWAATRRLPLPPLPFAAALLGLSLGFTLGSVLGAYLPPQAAELLGSASALLLAWTALGGPRTLLVPLLLCAALPLAFLTGGHAGLLVTSLAATTLLLLLRGARATPVAT</sequence>
<keyword evidence="3" id="KW-1185">Reference proteome</keyword>
<feature type="transmembrane region" description="Helical" evidence="1">
    <location>
        <begin position="364"/>
        <end position="382"/>
    </location>
</feature>
<gene>
    <name evidence="2" type="ORF">M8445_08605</name>
</gene>
<keyword evidence="1" id="KW-0472">Membrane</keyword>
<proteinExistence type="predicted"/>
<protein>
    <recommendedName>
        <fullName evidence="4">Permease</fullName>
    </recommendedName>
</protein>
<feature type="transmembrane region" description="Helical" evidence="1">
    <location>
        <begin position="394"/>
        <end position="415"/>
    </location>
</feature>